<dbReference type="AlphaFoldDB" id="A0A369V306"/>
<gene>
    <name evidence="6" type="ORF">DVZ84_21815</name>
</gene>
<dbReference type="InterPro" id="IPR038665">
    <property type="entry name" value="Voltage-dep_anion_channel_sf"/>
</dbReference>
<evidence type="ECO:0000313" key="7">
    <source>
        <dbReference type="Proteomes" id="UP000253742"/>
    </source>
</evidence>
<dbReference type="InterPro" id="IPR052951">
    <property type="entry name" value="Tellurite_res_ion_channel"/>
</dbReference>
<feature type="transmembrane region" description="Helical" evidence="5">
    <location>
        <begin position="179"/>
        <end position="198"/>
    </location>
</feature>
<feature type="transmembrane region" description="Helical" evidence="5">
    <location>
        <begin position="354"/>
        <end position="373"/>
    </location>
</feature>
<dbReference type="GO" id="GO:0046583">
    <property type="term" value="F:monoatomic cation efflux transmembrane transporter activity"/>
    <property type="evidence" value="ECO:0007669"/>
    <property type="project" value="TreeGrafter"/>
</dbReference>
<dbReference type="Proteomes" id="UP000253742">
    <property type="component" value="Unassembled WGS sequence"/>
</dbReference>
<reference evidence="6 7" key="1">
    <citation type="submission" date="2018-07" db="EMBL/GenBank/DDBJ databases">
        <title>Genome guided investigation of antibiotics producing actinomycetales strain isolated from a Macau mangrove ecosystem.</title>
        <authorList>
            <person name="Hu D."/>
        </authorList>
    </citation>
    <scope>NUCLEOTIDE SEQUENCE [LARGE SCALE GENOMIC DNA]</scope>
    <source>
        <strain evidence="6 7">2297</strain>
    </source>
</reference>
<evidence type="ECO:0000313" key="6">
    <source>
        <dbReference type="EMBL" id="RDD87097.1"/>
    </source>
</evidence>
<name>A0A369V306_9ACTN</name>
<dbReference type="Pfam" id="PF03595">
    <property type="entry name" value="SLAC1"/>
    <property type="match status" value="1"/>
</dbReference>
<dbReference type="GO" id="GO:0005886">
    <property type="term" value="C:plasma membrane"/>
    <property type="evidence" value="ECO:0007669"/>
    <property type="project" value="TreeGrafter"/>
</dbReference>
<feature type="transmembrane region" description="Helical" evidence="5">
    <location>
        <begin position="265"/>
        <end position="285"/>
    </location>
</feature>
<feature type="transmembrane region" description="Helical" evidence="5">
    <location>
        <begin position="292"/>
        <end position="312"/>
    </location>
</feature>
<accession>A0A369V306</accession>
<proteinExistence type="predicted"/>
<comment type="caution">
    <text evidence="6">The sequence shown here is derived from an EMBL/GenBank/DDBJ whole genome shotgun (WGS) entry which is preliminary data.</text>
</comment>
<dbReference type="STRING" id="146923.Spa2297_31960"/>
<feature type="transmembrane region" description="Helical" evidence="5">
    <location>
        <begin position="237"/>
        <end position="259"/>
    </location>
</feature>
<evidence type="ECO:0000256" key="5">
    <source>
        <dbReference type="SAM" id="Phobius"/>
    </source>
</evidence>
<dbReference type="PANTHER" id="PTHR37955:SF1">
    <property type="entry name" value="DEP DOMAIN-CONTAINING PROTEIN"/>
    <property type="match status" value="1"/>
</dbReference>
<keyword evidence="4 5" id="KW-0472">Membrane</keyword>
<comment type="subcellular location">
    <subcellularLocation>
        <location evidence="1">Membrane</location>
        <topology evidence="1">Multi-pass membrane protein</topology>
    </subcellularLocation>
</comment>
<feature type="transmembrane region" description="Helical" evidence="5">
    <location>
        <begin position="140"/>
        <end position="159"/>
    </location>
</feature>
<feature type="transmembrane region" description="Helical" evidence="5">
    <location>
        <begin position="204"/>
        <end position="225"/>
    </location>
</feature>
<keyword evidence="3 5" id="KW-1133">Transmembrane helix</keyword>
<feature type="transmembrane region" description="Helical" evidence="5">
    <location>
        <begin position="107"/>
        <end position="128"/>
    </location>
</feature>
<protein>
    <submittedName>
        <fullName evidence="6">TDT family transporter</fullName>
    </submittedName>
</protein>
<evidence type="ECO:0000256" key="3">
    <source>
        <dbReference type="ARBA" id="ARBA00022989"/>
    </source>
</evidence>
<dbReference type="PANTHER" id="PTHR37955">
    <property type="entry name" value="TELLURITE RESISTANCE PROTEIN TEHA"/>
    <property type="match status" value="1"/>
</dbReference>
<evidence type="ECO:0000256" key="1">
    <source>
        <dbReference type="ARBA" id="ARBA00004141"/>
    </source>
</evidence>
<evidence type="ECO:0000256" key="4">
    <source>
        <dbReference type="ARBA" id="ARBA00023136"/>
    </source>
</evidence>
<evidence type="ECO:0000256" key="2">
    <source>
        <dbReference type="ARBA" id="ARBA00022692"/>
    </source>
</evidence>
<dbReference type="Gene3D" id="1.50.10.150">
    <property type="entry name" value="Voltage-dependent anion channel"/>
    <property type="match status" value="1"/>
</dbReference>
<feature type="transmembrane region" description="Helical" evidence="5">
    <location>
        <begin position="324"/>
        <end position="342"/>
    </location>
</feature>
<feature type="transmembrane region" description="Helical" evidence="5">
    <location>
        <begin position="385"/>
        <end position="407"/>
    </location>
</feature>
<organism evidence="6 7">
    <name type="scientific">Streptomyces parvulus</name>
    <dbReference type="NCBI Taxonomy" id="146923"/>
    <lineage>
        <taxon>Bacteria</taxon>
        <taxon>Bacillati</taxon>
        <taxon>Actinomycetota</taxon>
        <taxon>Actinomycetes</taxon>
        <taxon>Kitasatosporales</taxon>
        <taxon>Streptomycetaceae</taxon>
        <taxon>Streptomyces</taxon>
    </lineage>
</organism>
<dbReference type="EMBL" id="QQBH01000014">
    <property type="protein sequence ID" value="RDD87097.1"/>
    <property type="molecule type" value="Genomic_DNA"/>
</dbReference>
<dbReference type="InterPro" id="IPR004695">
    <property type="entry name" value="SLAC1/Mae1/Ssu1/TehA"/>
</dbReference>
<keyword evidence="2 5" id="KW-0812">Transmembrane</keyword>
<sequence length="427" mass="44986">MCAMSGGGPAEHRFSRPFDYNPAVSAEAGPTPCRGPMRTASAFAATLPRREGGHGVLRASDGSRCACSPVLSPRVTVTAPTAVPTPRPPTDTAGEGLRAMYRSSYRLAPNLFGISFGTAGLAQFWTLARHTTAVPEWPGVALWITAAVLWAVTAAAYFANAASQKRLRSEAAHPTTGPFTALFPIIPMLLGVALAPYAGSAGKVVFVIGLVGTIAVGAWLTGAWIRLEMRLTDWHPGYFLPTVAGGLIAAGCAATFGWVRLSQLMFGYGTVCWVVLGSILLLRLFTQAALPAALLPTIAIEFAPAVVASNAWFTMNGGRADLVATALAGYALLMALVQLALTGSYRKAPFGPPYWSFAFSYAVGFTVTIRWLQAEHVPARTEITYALLGVATLAYGALFARTALGLVRGTFLPRLPSTPEAAIRKPS</sequence>